<dbReference type="PANTHER" id="PTHR47822:SF2">
    <property type="entry name" value="F-BOX AND WD-40 DOMAIN PROTEIN 7"/>
    <property type="match status" value="1"/>
</dbReference>
<gene>
    <name evidence="5" type="ORF">HINF_LOCUS16006</name>
    <name evidence="6" type="ORF">HINF_LOCUS24490</name>
    <name evidence="4" type="ORF">HINF_LOCUS25724</name>
    <name evidence="7" type="ORF">HINF_LOCUS47765</name>
</gene>
<dbReference type="InterPro" id="IPR015943">
    <property type="entry name" value="WD40/YVTN_repeat-like_dom_sf"/>
</dbReference>
<reference evidence="5 8" key="2">
    <citation type="submission" date="2024-07" db="EMBL/GenBank/DDBJ databases">
        <authorList>
            <person name="Akdeniz Z."/>
        </authorList>
    </citation>
    <scope>NUCLEOTIDE SEQUENCE [LARGE SCALE GENOMIC DNA]</scope>
</reference>
<evidence type="ECO:0000256" key="2">
    <source>
        <dbReference type="ARBA" id="ARBA00022737"/>
    </source>
</evidence>
<proteinExistence type="predicted"/>
<evidence type="ECO:0000256" key="1">
    <source>
        <dbReference type="ARBA" id="ARBA00022574"/>
    </source>
</evidence>
<dbReference type="EMBL" id="CATOUU010000653">
    <property type="protein sequence ID" value="CAI9938079.1"/>
    <property type="molecule type" value="Genomic_DNA"/>
</dbReference>
<dbReference type="SUPFAM" id="SSF50978">
    <property type="entry name" value="WD40 repeat-like"/>
    <property type="match status" value="1"/>
</dbReference>
<dbReference type="PROSITE" id="PS50082">
    <property type="entry name" value="WD_REPEATS_2"/>
    <property type="match status" value="2"/>
</dbReference>
<feature type="repeat" description="WD" evidence="3">
    <location>
        <begin position="158"/>
        <end position="200"/>
    </location>
</feature>
<dbReference type="PROSITE" id="PS50294">
    <property type="entry name" value="WD_REPEATS_REGION"/>
    <property type="match status" value="2"/>
</dbReference>
<dbReference type="InterPro" id="IPR001680">
    <property type="entry name" value="WD40_rpt"/>
</dbReference>
<evidence type="ECO:0000313" key="5">
    <source>
        <dbReference type="EMBL" id="CAL5999008.1"/>
    </source>
</evidence>
<feature type="repeat" description="WD" evidence="3">
    <location>
        <begin position="11"/>
        <end position="52"/>
    </location>
</feature>
<keyword evidence="8" id="KW-1185">Reference proteome</keyword>
<evidence type="ECO:0000256" key="3">
    <source>
        <dbReference type="PROSITE-ProRule" id="PRU00221"/>
    </source>
</evidence>
<name>A0AA86U2L0_9EUKA</name>
<dbReference type="Gene3D" id="2.130.10.10">
    <property type="entry name" value="YVTN repeat-like/Quinoprotein amine dehydrogenase"/>
    <property type="match status" value="2"/>
</dbReference>
<dbReference type="InterPro" id="IPR019775">
    <property type="entry name" value="WD40_repeat_CS"/>
</dbReference>
<organism evidence="4">
    <name type="scientific">Hexamita inflata</name>
    <dbReference type="NCBI Taxonomy" id="28002"/>
    <lineage>
        <taxon>Eukaryota</taxon>
        <taxon>Metamonada</taxon>
        <taxon>Diplomonadida</taxon>
        <taxon>Hexamitidae</taxon>
        <taxon>Hexamitinae</taxon>
        <taxon>Hexamita</taxon>
    </lineage>
</organism>
<evidence type="ECO:0000313" key="7">
    <source>
        <dbReference type="EMBL" id="CAL6057875.1"/>
    </source>
</evidence>
<protein>
    <submittedName>
        <fullName evidence="4">WD40 repeat protein</fullName>
    </submittedName>
    <submittedName>
        <fullName evidence="5">WD40_repeat protein</fullName>
    </submittedName>
</protein>
<keyword evidence="2" id="KW-0677">Repeat</keyword>
<dbReference type="EMBL" id="CAXDID020000216">
    <property type="protein sequence ID" value="CAL6057875.1"/>
    <property type="molecule type" value="Genomic_DNA"/>
</dbReference>
<sequence>MFPALNLRPVIKDSEDTVYSLSFSPDCQMIAAGVGDGSVQLYNVASGRRLFRLVSNTTRPTPVTSCCFRPKQQANEPQVLLASLSTGLIAHYNAFRGQLVSQFQCTDDQNQPVEIYSCKYNNDGGNFTAVGKDGRVRVYDETTQKLMMTLQEGNGSTTAGHSNRVFSLAYSDRNFNVIYTAGWDHTVQVWDMRVGHSVSSMHNVHVYGDALDVRDETLLVGNYNTENQLHLYDIRQPTQPALIKMVNWTSQAPQKKIVDDFDPTLIDKIQQVNQELLTNVKNADDENAEELRVKGQDDLKVNDPIRQEEVDTDEPTMIYDAKFGRTKDTYFACGSGGKEVRLYKNDKVAGMWKAPKASYCCACSPDGRFGAVAGNGYGVQVFMVD</sequence>
<dbReference type="PROSITE" id="PS00678">
    <property type="entry name" value="WD_REPEATS_1"/>
    <property type="match status" value="1"/>
</dbReference>
<dbReference type="Pfam" id="PF00400">
    <property type="entry name" value="WD40"/>
    <property type="match status" value="3"/>
</dbReference>
<reference evidence="4" key="1">
    <citation type="submission" date="2023-06" db="EMBL/GenBank/DDBJ databases">
        <authorList>
            <person name="Kurt Z."/>
        </authorList>
    </citation>
    <scope>NUCLEOTIDE SEQUENCE</scope>
</reference>
<evidence type="ECO:0000313" key="6">
    <source>
        <dbReference type="EMBL" id="CAL6014892.1"/>
    </source>
</evidence>
<evidence type="ECO:0000313" key="8">
    <source>
        <dbReference type="Proteomes" id="UP001642409"/>
    </source>
</evidence>
<evidence type="ECO:0000313" key="4">
    <source>
        <dbReference type="EMBL" id="CAI9938079.1"/>
    </source>
</evidence>
<dbReference type="EMBL" id="CAXDID020000071">
    <property type="protein sequence ID" value="CAL6014892.1"/>
    <property type="molecule type" value="Genomic_DNA"/>
</dbReference>
<dbReference type="EMBL" id="CAXDID020000039">
    <property type="protein sequence ID" value="CAL5999008.1"/>
    <property type="molecule type" value="Genomic_DNA"/>
</dbReference>
<accession>A0AA86U2L0</accession>
<dbReference type="SMART" id="SM00320">
    <property type="entry name" value="WD40"/>
    <property type="match status" value="5"/>
</dbReference>
<dbReference type="Proteomes" id="UP001642409">
    <property type="component" value="Unassembled WGS sequence"/>
</dbReference>
<comment type="caution">
    <text evidence="4">The sequence shown here is derived from an EMBL/GenBank/DDBJ whole genome shotgun (WGS) entry which is preliminary data.</text>
</comment>
<keyword evidence="1 3" id="KW-0853">WD repeat</keyword>
<dbReference type="InterPro" id="IPR036322">
    <property type="entry name" value="WD40_repeat_dom_sf"/>
</dbReference>
<dbReference type="PANTHER" id="PTHR47822">
    <property type="entry name" value="CARBOHYDRATE BINDING DOMAIN CONTAINING PROTEIN"/>
    <property type="match status" value="1"/>
</dbReference>
<dbReference type="AlphaFoldDB" id="A0AA86U2L0"/>